<dbReference type="AlphaFoldDB" id="A0A8T5USI5"/>
<protein>
    <submittedName>
        <fullName evidence="1">Uncharacterized protein</fullName>
    </submittedName>
</protein>
<evidence type="ECO:0000313" key="1">
    <source>
        <dbReference type="EMBL" id="MBZ2167012.1"/>
    </source>
</evidence>
<organism evidence="1 2">
    <name type="scientific">Methanobacterium spitsbergense</name>
    <dbReference type="NCBI Taxonomy" id="2874285"/>
    <lineage>
        <taxon>Archaea</taxon>
        <taxon>Methanobacteriati</taxon>
        <taxon>Methanobacteriota</taxon>
        <taxon>Methanomada group</taxon>
        <taxon>Methanobacteria</taxon>
        <taxon>Methanobacteriales</taxon>
        <taxon>Methanobacteriaceae</taxon>
        <taxon>Methanobacterium</taxon>
    </lineage>
</organism>
<dbReference type="RefSeq" id="WP_223792551.1">
    <property type="nucleotide sequence ID" value="NZ_JAIOUQ010000017.1"/>
</dbReference>
<keyword evidence="2" id="KW-1185">Reference proteome</keyword>
<accession>A0A8T5USI5</accession>
<reference evidence="2" key="1">
    <citation type="journal article" date="2022" name="Microbiol. Resour. Announc.">
        <title>Draft Genome Sequence of a Methanogenic Archaeon from West Spitsbergen Permafrost.</title>
        <authorList>
            <person name="Trubitsyn V."/>
            <person name="Rivkina E."/>
            <person name="Shcherbakova V."/>
        </authorList>
    </citation>
    <scope>NUCLEOTIDE SEQUENCE [LARGE SCALE GENOMIC DNA]</scope>
    <source>
        <strain evidence="2">VT</strain>
    </source>
</reference>
<name>A0A8T5USI5_9EURY</name>
<proteinExistence type="predicted"/>
<dbReference type="EMBL" id="JAIOUQ010000017">
    <property type="protein sequence ID" value="MBZ2167012.1"/>
    <property type="molecule type" value="Genomic_DNA"/>
</dbReference>
<comment type="caution">
    <text evidence="1">The sequence shown here is derived from an EMBL/GenBank/DDBJ whole genome shotgun (WGS) entry which is preliminary data.</text>
</comment>
<evidence type="ECO:0000313" key="2">
    <source>
        <dbReference type="Proteomes" id="UP000825933"/>
    </source>
</evidence>
<gene>
    <name evidence="1" type="ORF">K8N75_13285</name>
</gene>
<sequence>MLPNYYPTSTIKVNGKEIEIEPYRVIEIRDYITPLDKITAKLSGIISKLEYYTGATIDDPSLPIVPTKDLSLEDIDKMAELGEEAVDLKLQAMELSYKVAQLGLKRALYKEAYTKVGKELDEFKDIGVTESQTQIVTRLMMKLANQDMPMVADTKNRLKDKREKKRSGK</sequence>
<dbReference type="Proteomes" id="UP000825933">
    <property type="component" value="Unassembled WGS sequence"/>
</dbReference>